<dbReference type="PANTHER" id="PTHR43877">
    <property type="entry name" value="AMINOALKYLPHOSPHONATE N-ACETYLTRANSFERASE-RELATED-RELATED"/>
    <property type="match status" value="1"/>
</dbReference>
<dbReference type="Pfam" id="PF13508">
    <property type="entry name" value="Acetyltransf_7"/>
    <property type="match status" value="1"/>
</dbReference>
<evidence type="ECO:0000313" key="5">
    <source>
        <dbReference type="Proteomes" id="UP001501004"/>
    </source>
</evidence>
<dbReference type="Gene3D" id="3.40.630.30">
    <property type="match status" value="1"/>
</dbReference>
<dbReference type="InterPro" id="IPR050832">
    <property type="entry name" value="Bact_Acetyltransf"/>
</dbReference>
<dbReference type="RefSeq" id="WP_344756309.1">
    <property type="nucleotide sequence ID" value="NZ_BAABAE010000003.1"/>
</dbReference>
<dbReference type="InterPro" id="IPR016181">
    <property type="entry name" value="Acyl_CoA_acyltransferase"/>
</dbReference>
<evidence type="ECO:0000256" key="2">
    <source>
        <dbReference type="ARBA" id="ARBA00023315"/>
    </source>
</evidence>
<dbReference type="Proteomes" id="UP001501004">
    <property type="component" value="Unassembled WGS sequence"/>
</dbReference>
<keyword evidence="1" id="KW-0808">Transferase</keyword>
<dbReference type="EMBL" id="BAABAE010000003">
    <property type="protein sequence ID" value="GAA3744826.1"/>
    <property type="molecule type" value="Genomic_DNA"/>
</dbReference>
<organism evidence="4 5">
    <name type="scientific">Leifsonella bigeumensis</name>
    <dbReference type="NCBI Taxonomy" id="433643"/>
    <lineage>
        <taxon>Bacteria</taxon>
        <taxon>Bacillati</taxon>
        <taxon>Actinomycetota</taxon>
        <taxon>Actinomycetes</taxon>
        <taxon>Micrococcales</taxon>
        <taxon>Microbacteriaceae</taxon>
        <taxon>Leifsonella</taxon>
    </lineage>
</organism>
<dbReference type="InterPro" id="IPR000182">
    <property type="entry name" value="GNAT_dom"/>
</dbReference>
<evidence type="ECO:0000259" key="3">
    <source>
        <dbReference type="PROSITE" id="PS51186"/>
    </source>
</evidence>
<evidence type="ECO:0000313" key="4">
    <source>
        <dbReference type="EMBL" id="GAA3744826.1"/>
    </source>
</evidence>
<proteinExistence type="predicted"/>
<accession>A0ABP7FQ09</accession>
<gene>
    <name evidence="4" type="ORF">GCM10022239_20430</name>
</gene>
<reference evidence="5" key="1">
    <citation type="journal article" date="2019" name="Int. J. Syst. Evol. Microbiol.">
        <title>The Global Catalogue of Microorganisms (GCM) 10K type strain sequencing project: providing services to taxonomists for standard genome sequencing and annotation.</title>
        <authorList>
            <consortium name="The Broad Institute Genomics Platform"/>
            <consortium name="The Broad Institute Genome Sequencing Center for Infectious Disease"/>
            <person name="Wu L."/>
            <person name="Ma J."/>
        </authorList>
    </citation>
    <scope>NUCLEOTIDE SEQUENCE [LARGE SCALE GENOMIC DNA]</scope>
    <source>
        <strain evidence="5">JCM 16949</strain>
    </source>
</reference>
<feature type="domain" description="N-acetyltransferase" evidence="3">
    <location>
        <begin position="3"/>
        <end position="159"/>
    </location>
</feature>
<dbReference type="CDD" id="cd04301">
    <property type="entry name" value="NAT_SF"/>
    <property type="match status" value="1"/>
</dbReference>
<keyword evidence="2" id="KW-0012">Acyltransferase</keyword>
<protein>
    <recommendedName>
        <fullName evidence="3">N-acetyltransferase domain-containing protein</fullName>
    </recommendedName>
</protein>
<sequence length="159" mass="17463">MTESVRRATAGDTDAIGQVHYDAHIETYTGHFPAGVIEGFPPGERARMWRRTIDDGLGELWVADVDGNIVGFASTLPSRDENPPRDLELGAIYLLAAHHGSGLGQALLDAALGDRPASLWVLEENPRATAFYRRNGFQPDGAEKIDPRFGDVREIRLVR</sequence>
<dbReference type="PROSITE" id="PS51186">
    <property type="entry name" value="GNAT"/>
    <property type="match status" value="1"/>
</dbReference>
<dbReference type="SUPFAM" id="SSF55729">
    <property type="entry name" value="Acyl-CoA N-acyltransferases (Nat)"/>
    <property type="match status" value="1"/>
</dbReference>
<keyword evidence="5" id="KW-1185">Reference proteome</keyword>
<name>A0ABP7FQ09_9MICO</name>
<comment type="caution">
    <text evidence="4">The sequence shown here is derived from an EMBL/GenBank/DDBJ whole genome shotgun (WGS) entry which is preliminary data.</text>
</comment>
<evidence type="ECO:0000256" key="1">
    <source>
        <dbReference type="ARBA" id="ARBA00022679"/>
    </source>
</evidence>